<gene>
    <name evidence="1" type="ORF">ALECFALPRED_002461</name>
</gene>
<reference evidence="1" key="1">
    <citation type="submission" date="2021-03" db="EMBL/GenBank/DDBJ databases">
        <authorList>
            <person name="Tagirdzhanova G."/>
        </authorList>
    </citation>
    <scope>NUCLEOTIDE SEQUENCE</scope>
</reference>
<keyword evidence="2" id="KW-1185">Reference proteome</keyword>
<dbReference type="EMBL" id="CAJPDR010000017">
    <property type="protein sequence ID" value="CAF9906613.1"/>
    <property type="molecule type" value="Genomic_DNA"/>
</dbReference>
<comment type="caution">
    <text evidence="1">The sequence shown here is derived from an EMBL/GenBank/DDBJ whole genome shotgun (WGS) entry which is preliminary data.</text>
</comment>
<accession>A0A8H3ELD5</accession>
<evidence type="ECO:0000313" key="2">
    <source>
        <dbReference type="Proteomes" id="UP000664203"/>
    </source>
</evidence>
<sequence length="199" mass="21952">MEFALREPRFDYSRTLEHVRITAQERKEIASLFAKSRRHGKNKFLRLNNSLPPDFPSTSQDELVLIRIDSKVTATTWASSCMFSSWSLVLGIKAAEAFVLNSTQTLSQHNATAGTSLQAAAVEVLWQTNTSTPSLNVSNDVPYHCDANLGIGINGDSCYSAVAGTPNFGSTVQYTFGLRGTGVRYDFPLPRCFISRAYT</sequence>
<organism evidence="1 2">
    <name type="scientific">Alectoria fallacina</name>
    <dbReference type="NCBI Taxonomy" id="1903189"/>
    <lineage>
        <taxon>Eukaryota</taxon>
        <taxon>Fungi</taxon>
        <taxon>Dikarya</taxon>
        <taxon>Ascomycota</taxon>
        <taxon>Pezizomycotina</taxon>
        <taxon>Lecanoromycetes</taxon>
        <taxon>OSLEUM clade</taxon>
        <taxon>Lecanoromycetidae</taxon>
        <taxon>Lecanorales</taxon>
        <taxon>Lecanorineae</taxon>
        <taxon>Parmeliaceae</taxon>
        <taxon>Alectoria</taxon>
    </lineage>
</organism>
<name>A0A8H3ELD5_9LECA</name>
<dbReference type="AlphaFoldDB" id="A0A8H3ELD5"/>
<evidence type="ECO:0000313" key="1">
    <source>
        <dbReference type="EMBL" id="CAF9906613.1"/>
    </source>
</evidence>
<protein>
    <submittedName>
        <fullName evidence="1">Uncharacterized protein</fullName>
    </submittedName>
</protein>
<proteinExistence type="predicted"/>
<dbReference type="Proteomes" id="UP000664203">
    <property type="component" value="Unassembled WGS sequence"/>
</dbReference>